<reference evidence="1" key="1">
    <citation type="submission" date="2015-11" db="EMBL/GenBank/DDBJ databases">
        <title>De novo transcriptome assembly of four potential Pierce s Disease insect vectors from Arizona vineyards.</title>
        <authorList>
            <person name="Tassone E.E."/>
        </authorList>
    </citation>
    <scope>NUCLEOTIDE SEQUENCE</scope>
</reference>
<evidence type="ECO:0000313" key="1">
    <source>
        <dbReference type="EMBL" id="JAT34362.1"/>
    </source>
</evidence>
<organism evidence="1">
    <name type="scientific">Graphocephala atropunctata</name>
    <dbReference type="NCBI Taxonomy" id="36148"/>
    <lineage>
        <taxon>Eukaryota</taxon>
        <taxon>Metazoa</taxon>
        <taxon>Ecdysozoa</taxon>
        <taxon>Arthropoda</taxon>
        <taxon>Hexapoda</taxon>
        <taxon>Insecta</taxon>
        <taxon>Pterygota</taxon>
        <taxon>Neoptera</taxon>
        <taxon>Paraneoptera</taxon>
        <taxon>Hemiptera</taxon>
        <taxon>Auchenorrhyncha</taxon>
        <taxon>Membracoidea</taxon>
        <taxon>Cicadellidae</taxon>
        <taxon>Cicadellinae</taxon>
        <taxon>Cicadellini</taxon>
        <taxon>Graphocephala</taxon>
    </lineage>
</organism>
<name>A0A1B6MEN7_9HEMI</name>
<feature type="non-terminal residue" evidence="1">
    <location>
        <position position="1"/>
    </location>
</feature>
<feature type="non-terminal residue" evidence="1">
    <location>
        <position position="151"/>
    </location>
</feature>
<sequence length="151" mass="17339">VYLHKLSRSCNSNLTENIKNSKKILRMKISKAKKQYFDLKIKKSCNVMKTTWNIINAETKANDAVGHITLVNNGRLITHPKRVCDTFNNFFVNAVDNLITPNISKQNQIQNISQKLPVSKLFHKKFHFEQVNPIQIDQIISSFKNKLSAGN</sequence>
<dbReference type="EMBL" id="GEBQ01005615">
    <property type="protein sequence ID" value="JAT34362.1"/>
    <property type="molecule type" value="Transcribed_RNA"/>
</dbReference>
<proteinExistence type="predicted"/>
<dbReference type="AlphaFoldDB" id="A0A1B6MEN7"/>
<protein>
    <submittedName>
        <fullName evidence="1">Uncharacterized protein</fullName>
    </submittedName>
</protein>
<gene>
    <name evidence="1" type="ORF">g.9660</name>
</gene>
<accession>A0A1B6MEN7</accession>